<dbReference type="AlphaFoldDB" id="A0A9D1I4L2"/>
<evidence type="ECO:0000313" key="3">
    <source>
        <dbReference type="Proteomes" id="UP000824091"/>
    </source>
</evidence>
<comment type="caution">
    <text evidence="2">The sequence shown here is derived from an EMBL/GenBank/DDBJ whole genome shotgun (WGS) entry which is preliminary data.</text>
</comment>
<dbReference type="GO" id="GO:0015293">
    <property type="term" value="F:symporter activity"/>
    <property type="evidence" value="ECO:0007669"/>
    <property type="project" value="InterPro"/>
</dbReference>
<organism evidence="2 3">
    <name type="scientific">Candidatus Fimisoma avicola</name>
    <dbReference type="NCBI Taxonomy" id="2840826"/>
    <lineage>
        <taxon>Bacteria</taxon>
        <taxon>Bacillati</taxon>
        <taxon>Bacillota</taxon>
        <taxon>Clostridia</taxon>
        <taxon>Eubacteriales</taxon>
        <taxon>Candidatus Fimisoma</taxon>
    </lineage>
</organism>
<feature type="transmembrane region" description="Helical" evidence="1">
    <location>
        <begin position="291"/>
        <end position="310"/>
    </location>
</feature>
<dbReference type="EMBL" id="DVMO01000024">
    <property type="protein sequence ID" value="HIU27048.1"/>
    <property type="molecule type" value="Genomic_DNA"/>
</dbReference>
<feature type="transmembrane region" description="Helical" evidence="1">
    <location>
        <begin position="41"/>
        <end position="60"/>
    </location>
</feature>
<dbReference type="InterPro" id="IPR036259">
    <property type="entry name" value="MFS_trans_sf"/>
</dbReference>
<dbReference type="Pfam" id="PF13347">
    <property type="entry name" value="MFS_2"/>
    <property type="match status" value="1"/>
</dbReference>
<feature type="transmembrane region" description="Helical" evidence="1">
    <location>
        <begin position="362"/>
        <end position="384"/>
    </location>
</feature>
<evidence type="ECO:0000313" key="2">
    <source>
        <dbReference type="EMBL" id="HIU27048.1"/>
    </source>
</evidence>
<dbReference type="Gene3D" id="1.20.1250.20">
    <property type="entry name" value="MFS general substrate transporter like domains"/>
    <property type="match status" value="1"/>
</dbReference>
<dbReference type="Proteomes" id="UP000824091">
    <property type="component" value="Unassembled WGS sequence"/>
</dbReference>
<reference evidence="2" key="2">
    <citation type="journal article" date="2021" name="PeerJ">
        <title>Extensive microbial diversity within the chicken gut microbiome revealed by metagenomics and culture.</title>
        <authorList>
            <person name="Gilroy R."/>
            <person name="Ravi A."/>
            <person name="Getino M."/>
            <person name="Pursley I."/>
            <person name="Horton D.L."/>
            <person name="Alikhan N.F."/>
            <person name="Baker D."/>
            <person name="Gharbi K."/>
            <person name="Hall N."/>
            <person name="Watson M."/>
            <person name="Adriaenssens E.M."/>
            <person name="Foster-Nyarko E."/>
            <person name="Jarju S."/>
            <person name="Secka A."/>
            <person name="Antonio M."/>
            <person name="Oren A."/>
            <person name="Chaudhuri R.R."/>
            <person name="La Ragione R."/>
            <person name="Hildebrand F."/>
            <person name="Pallen M.J."/>
        </authorList>
    </citation>
    <scope>NUCLEOTIDE SEQUENCE</scope>
    <source>
        <strain evidence="2">11300</strain>
    </source>
</reference>
<proteinExistence type="predicted"/>
<dbReference type="InterPro" id="IPR039672">
    <property type="entry name" value="MFS_2"/>
</dbReference>
<feature type="transmembrane region" description="Helical" evidence="1">
    <location>
        <begin position="144"/>
        <end position="164"/>
    </location>
</feature>
<gene>
    <name evidence="2" type="ORF">IAD16_01545</name>
</gene>
<protein>
    <submittedName>
        <fullName evidence="2">MFS transporter</fullName>
    </submittedName>
</protein>
<feature type="transmembrane region" description="Helical" evidence="1">
    <location>
        <begin position="170"/>
        <end position="192"/>
    </location>
</feature>
<keyword evidence="1" id="KW-1133">Transmembrane helix</keyword>
<feature type="transmembrane region" description="Helical" evidence="1">
    <location>
        <begin position="16"/>
        <end position="35"/>
    </location>
</feature>
<dbReference type="GO" id="GO:0005886">
    <property type="term" value="C:plasma membrane"/>
    <property type="evidence" value="ECO:0007669"/>
    <property type="project" value="TreeGrafter"/>
</dbReference>
<name>A0A9D1I4L2_9FIRM</name>
<keyword evidence="1" id="KW-0812">Transmembrane</keyword>
<keyword evidence="1" id="KW-0472">Membrane</keyword>
<feature type="transmembrane region" description="Helical" evidence="1">
    <location>
        <begin position="72"/>
        <end position="92"/>
    </location>
</feature>
<feature type="transmembrane region" description="Helical" evidence="1">
    <location>
        <begin position="322"/>
        <end position="341"/>
    </location>
</feature>
<dbReference type="GO" id="GO:0008643">
    <property type="term" value="P:carbohydrate transport"/>
    <property type="evidence" value="ECO:0007669"/>
    <property type="project" value="InterPro"/>
</dbReference>
<feature type="transmembrane region" description="Helical" evidence="1">
    <location>
        <begin position="98"/>
        <end position="114"/>
    </location>
</feature>
<accession>A0A9D1I4L2</accession>
<reference evidence="2" key="1">
    <citation type="submission" date="2020-10" db="EMBL/GenBank/DDBJ databases">
        <authorList>
            <person name="Gilroy R."/>
        </authorList>
    </citation>
    <scope>NUCLEOTIDE SEQUENCE</scope>
    <source>
        <strain evidence="2">11300</strain>
    </source>
</reference>
<sequence>MITGYGLGALGQGASYYFISSYFVVFLTNCVGFSSSTAGTISSLAMVVEVIAGMVVGNFSDRCTSKMGRRRPFMMAAALAMMPVCVLLFRYIQMPAGLRIAYYLILAVAFRIAFSTNEIPYNALGAEIVTGYESRIRLRSITRAFSIAGNAIGYIMPLMVLDMFTDQRMAWQVMGLIIGACCLIGWMTCVAATGKNIYVLEKAEKKENLVKEILISYRQLLALRPMKLAVVYKIAFTCAFSLYSVGTIYFLQYNLGLDNRYTSYIYIFTVAIFALATPLTDKMAMAKSKAWQQMVVMASCAVAGIAIYLFASDSVMGCAVYIGIFAMVQTGFWQLSSSIFYDIVEVDEYVNHKRREGDIMSAVSVLGTLITAIMVQAFGIFFDLAGFDPDLQVQPESVTGFLNIAYILFPCICLLVGAAVLKIFPINKETFASLQTALSLRKKGERYDQYMADIERIIGTKAG</sequence>
<dbReference type="PANTHER" id="PTHR11328:SF24">
    <property type="entry name" value="MAJOR FACILITATOR SUPERFAMILY (MFS) PROFILE DOMAIN-CONTAINING PROTEIN"/>
    <property type="match status" value="1"/>
</dbReference>
<dbReference type="SUPFAM" id="SSF103473">
    <property type="entry name" value="MFS general substrate transporter"/>
    <property type="match status" value="1"/>
</dbReference>
<feature type="transmembrane region" description="Helical" evidence="1">
    <location>
        <begin position="230"/>
        <end position="251"/>
    </location>
</feature>
<feature type="transmembrane region" description="Helical" evidence="1">
    <location>
        <begin position="263"/>
        <end position="279"/>
    </location>
</feature>
<evidence type="ECO:0000256" key="1">
    <source>
        <dbReference type="SAM" id="Phobius"/>
    </source>
</evidence>
<dbReference type="PANTHER" id="PTHR11328">
    <property type="entry name" value="MAJOR FACILITATOR SUPERFAMILY DOMAIN-CONTAINING PROTEIN"/>
    <property type="match status" value="1"/>
</dbReference>
<feature type="transmembrane region" description="Helical" evidence="1">
    <location>
        <begin position="404"/>
        <end position="424"/>
    </location>
</feature>